<sequence length="18" mass="2072">MLPCSIRFELGCMLHHPS</sequence>
<evidence type="ECO:0000313" key="1">
    <source>
        <dbReference type="EMBL" id="CAI0458486.1"/>
    </source>
</evidence>
<reference evidence="1" key="1">
    <citation type="submission" date="2022-08" db="EMBL/GenBank/DDBJ databases">
        <authorList>
            <person name="Gutierrez-Valencia J."/>
        </authorList>
    </citation>
    <scope>NUCLEOTIDE SEQUENCE</scope>
</reference>
<proteinExistence type="predicted"/>
<dbReference type="EMBL" id="CAMGYJ010000008">
    <property type="protein sequence ID" value="CAI0458486.1"/>
    <property type="molecule type" value="Genomic_DNA"/>
</dbReference>
<comment type="caution">
    <text evidence="1">The sequence shown here is derived from an EMBL/GenBank/DDBJ whole genome shotgun (WGS) entry which is preliminary data.</text>
</comment>
<dbReference type="AlphaFoldDB" id="A0AAV0NJM1"/>
<protein>
    <submittedName>
        <fullName evidence="1">Uncharacterized protein</fullName>
    </submittedName>
</protein>
<name>A0AAV0NJM1_9ROSI</name>
<gene>
    <name evidence="1" type="ORF">LITE_LOCUS33566</name>
</gene>
<organism evidence="1 2">
    <name type="scientific">Linum tenue</name>
    <dbReference type="NCBI Taxonomy" id="586396"/>
    <lineage>
        <taxon>Eukaryota</taxon>
        <taxon>Viridiplantae</taxon>
        <taxon>Streptophyta</taxon>
        <taxon>Embryophyta</taxon>
        <taxon>Tracheophyta</taxon>
        <taxon>Spermatophyta</taxon>
        <taxon>Magnoliopsida</taxon>
        <taxon>eudicotyledons</taxon>
        <taxon>Gunneridae</taxon>
        <taxon>Pentapetalae</taxon>
        <taxon>rosids</taxon>
        <taxon>fabids</taxon>
        <taxon>Malpighiales</taxon>
        <taxon>Linaceae</taxon>
        <taxon>Linum</taxon>
    </lineage>
</organism>
<evidence type="ECO:0000313" key="2">
    <source>
        <dbReference type="Proteomes" id="UP001154282"/>
    </source>
</evidence>
<dbReference type="Proteomes" id="UP001154282">
    <property type="component" value="Unassembled WGS sequence"/>
</dbReference>
<accession>A0AAV0NJM1</accession>
<keyword evidence="2" id="KW-1185">Reference proteome</keyword>